<dbReference type="Gene3D" id="2.40.160.20">
    <property type="match status" value="1"/>
</dbReference>
<dbReference type="SUPFAM" id="SSF56925">
    <property type="entry name" value="OMPA-like"/>
    <property type="match status" value="1"/>
</dbReference>
<reference evidence="1" key="3">
    <citation type="submission" date="2021-08" db="EMBL/GenBank/DDBJ databases">
        <authorList>
            <person name="Tani A."/>
            <person name="Ola A."/>
            <person name="Ogura Y."/>
            <person name="Katsura K."/>
            <person name="Hayashi T."/>
        </authorList>
    </citation>
    <scope>NUCLEOTIDE SEQUENCE</scope>
    <source>
        <strain evidence="1">DSM 22415</strain>
    </source>
</reference>
<evidence type="ECO:0008006" key="5">
    <source>
        <dbReference type="Google" id="ProtNLM"/>
    </source>
</evidence>
<dbReference type="InterPro" id="IPR011250">
    <property type="entry name" value="OMP/PagP_B-barrel"/>
</dbReference>
<dbReference type="EMBL" id="CABFVH010000013">
    <property type="protein sequence ID" value="VUF12788.1"/>
    <property type="molecule type" value="Genomic_DNA"/>
</dbReference>
<evidence type="ECO:0000313" key="4">
    <source>
        <dbReference type="Proteomes" id="UP001055303"/>
    </source>
</evidence>
<sequence length="228" mass="24402">MDCEPDRLSRTPGFDYRGRMTGYADPRPLRRFTACLLLAGCALRADPAAAQFFPSFIGFGALPSFAWPRAAKDPDSRWSGSYARMSTGFEVVSSKHLGGYAGPTIGIEAGRMWREGQFVYGISGGFDYLAAVGGSTTPGFGGLAYTRDFAGALQMKVGTLLTPDVLLYAKAGAWAVHETLRVGPTTVFQPFSREDIAIRPNAQIGVEWALTDRLSVAVEAGVVGGGFR</sequence>
<protein>
    <recommendedName>
        <fullName evidence="5">Outer membrane protein beta-barrel domain-containing protein</fullName>
    </recommendedName>
</protein>
<reference evidence="1" key="2">
    <citation type="journal article" date="2021" name="Front. Microbiol.">
        <title>Comprehensive Comparative Genomics and Phenotyping of Methylobacterium Species.</title>
        <authorList>
            <person name="Alessa O."/>
            <person name="Ogura Y."/>
            <person name="Fujitani Y."/>
            <person name="Takami H."/>
            <person name="Hayashi T."/>
            <person name="Sahin N."/>
            <person name="Tani A."/>
        </authorList>
    </citation>
    <scope>NUCLEOTIDE SEQUENCE</scope>
    <source>
        <strain evidence="1">DSM 22415</strain>
    </source>
</reference>
<dbReference type="Proteomes" id="UP000401717">
    <property type="component" value="Unassembled WGS sequence"/>
</dbReference>
<evidence type="ECO:0000313" key="3">
    <source>
        <dbReference type="Proteomes" id="UP000401717"/>
    </source>
</evidence>
<name>A0A564FYH8_9HYPH</name>
<dbReference type="EMBL" id="BPQI01000006">
    <property type="protein sequence ID" value="GJD54412.1"/>
    <property type="molecule type" value="Genomic_DNA"/>
</dbReference>
<evidence type="ECO:0000313" key="1">
    <source>
        <dbReference type="EMBL" id="GJD54412.1"/>
    </source>
</evidence>
<gene>
    <name evidence="1" type="ORF">IFDJLNFL_0283</name>
    <name evidence="2" type="ORF">MTDSW087_02483</name>
</gene>
<organism evidence="2 3">
    <name type="scientific">Methylobacterium dankookense</name>
    <dbReference type="NCBI Taxonomy" id="560405"/>
    <lineage>
        <taxon>Bacteria</taxon>
        <taxon>Pseudomonadati</taxon>
        <taxon>Pseudomonadota</taxon>
        <taxon>Alphaproteobacteria</taxon>
        <taxon>Hyphomicrobiales</taxon>
        <taxon>Methylobacteriaceae</taxon>
        <taxon>Methylobacterium</taxon>
    </lineage>
</organism>
<proteinExistence type="predicted"/>
<evidence type="ECO:0000313" key="2">
    <source>
        <dbReference type="EMBL" id="VUF12788.1"/>
    </source>
</evidence>
<reference evidence="2 3" key="1">
    <citation type="submission" date="2019-06" db="EMBL/GenBank/DDBJ databases">
        <authorList>
            <person name="Rodrigo-Torres L."/>
            <person name="Arahal R. D."/>
            <person name="Lucena T."/>
        </authorList>
    </citation>
    <scope>NUCLEOTIDE SEQUENCE [LARGE SCALE GENOMIC DNA]</scope>
    <source>
        <strain evidence="2 3">SW08-7</strain>
    </source>
</reference>
<keyword evidence="4" id="KW-1185">Reference proteome</keyword>
<dbReference type="Proteomes" id="UP001055303">
    <property type="component" value="Unassembled WGS sequence"/>
</dbReference>
<dbReference type="AlphaFoldDB" id="A0A564FYH8"/>
<accession>A0A564FYH8</accession>